<dbReference type="RefSeq" id="WP_133360312.1">
    <property type="nucleotide sequence ID" value="NZ_SMUV01000068.1"/>
</dbReference>
<dbReference type="HAMAP" id="MF_00775">
    <property type="entry name" value="UPF0311"/>
    <property type="match status" value="1"/>
</dbReference>
<name>A0A4V3AR90_9RHOB</name>
<evidence type="ECO:0000256" key="1">
    <source>
        <dbReference type="HAMAP-Rule" id="MF_00775"/>
    </source>
</evidence>
<dbReference type="Proteomes" id="UP000295301">
    <property type="component" value="Unassembled WGS sequence"/>
</dbReference>
<dbReference type="EMBL" id="SMUV01000068">
    <property type="protein sequence ID" value="TDK45697.1"/>
    <property type="molecule type" value="Genomic_DNA"/>
</dbReference>
<proteinExistence type="inferred from homology"/>
<evidence type="ECO:0000313" key="3">
    <source>
        <dbReference type="Proteomes" id="UP000295301"/>
    </source>
</evidence>
<comment type="similarity">
    <text evidence="1">Belongs to the UPF0311 family.</text>
</comment>
<dbReference type="OrthoDB" id="5294829at2"/>
<evidence type="ECO:0000313" key="2">
    <source>
        <dbReference type="EMBL" id="TDK45697.1"/>
    </source>
</evidence>
<comment type="caution">
    <text evidence="2">The sequence shown here is derived from an EMBL/GenBank/DDBJ whole genome shotgun (WGS) entry which is preliminary data.</text>
</comment>
<dbReference type="PANTHER" id="PTHR37315">
    <property type="entry name" value="UPF0311 PROTEIN BLR7842"/>
    <property type="match status" value="1"/>
</dbReference>
<dbReference type="Gene3D" id="2.40.160.20">
    <property type="match status" value="1"/>
</dbReference>
<gene>
    <name evidence="2" type="ORF">E1832_13630</name>
</gene>
<keyword evidence="3" id="KW-1185">Reference proteome</keyword>
<dbReference type="Pfam" id="PF11578">
    <property type="entry name" value="DUF3237"/>
    <property type="match status" value="1"/>
</dbReference>
<protein>
    <recommendedName>
        <fullName evidence="1">UPF0311 protein E1832_13630</fullName>
    </recommendedName>
</protein>
<reference evidence="2 3" key="1">
    <citation type="submission" date="2019-03" db="EMBL/GenBank/DDBJ databases">
        <title>Ruegeria lutea sp. nov., a novel strain, isolated from marine sediment, the Masan Bay, South Korea.</title>
        <authorList>
            <person name="Kim J."/>
            <person name="Kim D.-Y."/>
            <person name="Lee S.-S."/>
        </authorList>
    </citation>
    <scope>NUCLEOTIDE SEQUENCE [LARGE SCALE GENOMIC DNA]</scope>
    <source>
        <strain evidence="2 3">318-1</strain>
    </source>
</reference>
<dbReference type="InterPro" id="IPR020915">
    <property type="entry name" value="UPF0311"/>
</dbReference>
<accession>A0A4V3AR90</accession>
<sequence length="154" mass="17001">MTDWTIPRTTPLAVMTADLGPPQSHGETPRGNRKIVPVTGGTVEGRINGRILPFGGDWALTRTDGVLELDVRLTIETSEGALIHVTYAGMRHGSAADLAALARGDHVPPERLYFRILPRFETSAPAWLWLNRILCVGYGERLKSGPRYHLHEIL</sequence>
<dbReference type="PANTHER" id="PTHR37315:SF1">
    <property type="entry name" value="UPF0311 PROTEIN BLR7842"/>
    <property type="match status" value="1"/>
</dbReference>
<organism evidence="2 3">
    <name type="scientific">Antarcticimicrobium luteum</name>
    <dbReference type="NCBI Taxonomy" id="2547397"/>
    <lineage>
        <taxon>Bacteria</taxon>
        <taxon>Pseudomonadati</taxon>
        <taxon>Pseudomonadota</taxon>
        <taxon>Alphaproteobacteria</taxon>
        <taxon>Rhodobacterales</taxon>
        <taxon>Paracoccaceae</taxon>
        <taxon>Antarcticimicrobium</taxon>
    </lineage>
</organism>
<dbReference type="AlphaFoldDB" id="A0A4V3AR90"/>